<dbReference type="SMART" id="SM00666">
    <property type="entry name" value="PB1"/>
    <property type="match status" value="1"/>
</dbReference>
<accession>A0A835TFI7</accession>
<keyword evidence="10" id="KW-1185">Reference proteome</keyword>
<dbReference type="PANTHER" id="PTHR32002:SF44">
    <property type="entry name" value="PROTEIN NLP4"/>
    <property type="match status" value="1"/>
</dbReference>
<evidence type="ECO:0000256" key="5">
    <source>
        <dbReference type="ARBA" id="ARBA00023242"/>
    </source>
</evidence>
<evidence type="ECO:0000313" key="9">
    <source>
        <dbReference type="EMBL" id="KAF9686609.1"/>
    </source>
</evidence>
<dbReference type="InterPro" id="IPR003035">
    <property type="entry name" value="RWP-RK_dom"/>
</dbReference>
<dbReference type="PROSITE" id="PS51519">
    <property type="entry name" value="RWP_RK"/>
    <property type="match status" value="1"/>
</dbReference>
<dbReference type="EMBL" id="JADGMS010000002">
    <property type="protein sequence ID" value="KAF9686609.1"/>
    <property type="molecule type" value="Genomic_DNA"/>
</dbReference>
<evidence type="ECO:0000259" key="8">
    <source>
        <dbReference type="PROSITE" id="PS51745"/>
    </source>
</evidence>
<dbReference type="InterPro" id="IPR045012">
    <property type="entry name" value="NLP"/>
</dbReference>
<dbReference type="PANTHER" id="PTHR32002">
    <property type="entry name" value="PROTEIN NLP8"/>
    <property type="match status" value="1"/>
</dbReference>
<dbReference type="InterPro" id="IPR053793">
    <property type="entry name" value="PB1-like"/>
</dbReference>
<dbReference type="Pfam" id="PF02042">
    <property type="entry name" value="RWP-RK"/>
    <property type="match status" value="1"/>
</dbReference>
<gene>
    <name evidence="9" type="ORF">SADUNF_Sadunf02G0007000</name>
</gene>
<evidence type="ECO:0000256" key="6">
    <source>
        <dbReference type="SAM" id="MobiDB-lite"/>
    </source>
</evidence>
<dbReference type="InterPro" id="IPR000270">
    <property type="entry name" value="PB1_dom"/>
</dbReference>
<keyword evidence="4" id="KW-0804">Transcription</keyword>
<reference evidence="9 10" key="1">
    <citation type="submission" date="2020-10" db="EMBL/GenBank/DDBJ databases">
        <title>Plant Genome Project.</title>
        <authorList>
            <person name="Zhang R.-G."/>
        </authorList>
    </citation>
    <scope>NUCLEOTIDE SEQUENCE [LARGE SCALE GENOMIC DNA]</scope>
    <source>
        <strain evidence="9">FAFU-HL-1</strain>
        <tissue evidence="9">Leaf</tissue>
    </source>
</reference>
<evidence type="ECO:0000256" key="2">
    <source>
        <dbReference type="ARBA" id="ARBA00023015"/>
    </source>
</evidence>
<dbReference type="OrthoDB" id="6270329at2759"/>
<organism evidence="9 10">
    <name type="scientific">Salix dunnii</name>
    <dbReference type="NCBI Taxonomy" id="1413687"/>
    <lineage>
        <taxon>Eukaryota</taxon>
        <taxon>Viridiplantae</taxon>
        <taxon>Streptophyta</taxon>
        <taxon>Embryophyta</taxon>
        <taxon>Tracheophyta</taxon>
        <taxon>Spermatophyta</taxon>
        <taxon>Magnoliopsida</taxon>
        <taxon>eudicotyledons</taxon>
        <taxon>Gunneridae</taxon>
        <taxon>Pentapetalae</taxon>
        <taxon>rosids</taxon>
        <taxon>fabids</taxon>
        <taxon>Malpighiales</taxon>
        <taxon>Salicaceae</taxon>
        <taxon>Saliceae</taxon>
        <taxon>Salix</taxon>
    </lineage>
</organism>
<comment type="subunit">
    <text evidence="1">Homodimers and heterodimers.</text>
</comment>
<dbReference type="Proteomes" id="UP000657918">
    <property type="component" value="Unassembled WGS sequence"/>
</dbReference>
<dbReference type="GO" id="GO:0003700">
    <property type="term" value="F:DNA-binding transcription factor activity"/>
    <property type="evidence" value="ECO:0007669"/>
    <property type="project" value="InterPro"/>
</dbReference>
<dbReference type="GO" id="GO:0003677">
    <property type="term" value="F:DNA binding"/>
    <property type="evidence" value="ECO:0007669"/>
    <property type="project" value="UniProtKB-KW"/>
</dbReference>
<sequence length="1049" mass="116099">MEDGGLSTGTMLGATVDSASVMDFDYMDELLLEGCWLETTDGSVFLNPNQSNSAAFFDSSFMWPTPEINHGDSVSSPSQKINQEDNQISMLPGNSPLSDIQARSLVGESAVSLAGWDENATDGSELGTRWWIGPTPNPSPESSVKRRLIMALECIKDLTKNKDVLIQIWVPVNRGGRRVLTTHDQPFSLDPNSERLASYRDISVKYQFSAEEDSKDSVGLPGRVFLGKVPEWTPDVRFFRSDEYPRVNHAQLYDVRGTLALPVFEQGSRTCLGVIEVVTTSQKIKYRPELESVCKALENNVRLEKIRSQKPKNKVGEVWQFCSHTSDIGQVLACLACAVSKGRKRWALIQSFQIKMRIKRAWVRGHQLKCHWNPSVKSNLSSAIVSFIGGALQDAYIFVLSNHVQCPNSAVSWQCTQTCVYNKLFNLQTVDLRSSEVPTIHNLKACNVSYQAALPEIQKLLRAACETHRLPLAQTWVPCTQQGKEGCRHSNENYHRCVSTVDDACCVADSSIQGFQEACSEHHLLKGQGIAGQAFMTNQPCFSSDVTSYGKTEYPLSHHARMFGLCAAVAIRLRSMHTGTIDFVLEFFLPINCRDPQEQKEMLTSLSTIIQHVSQTLRVVTDKELAEQTDLPVSDVFVPLDGRSSGEETSTVKESCSERHGRDNSPCTACLQPSGSNISLSQKEKQKVMLHEKSFKDRKNQEDNSLRESIKCGRNSTSAEGSFSSADTTKTGEKRRAKAEKTITLQVLRQYFAGSLKDAAKSIGVCPTTLKRICRQHGINRWPSRKIKKVDHSLKKLQCVINSVEGASGSVQIDSFYKNFPELASPALSRTSPLSTLKPSSHPKPSGMQPEGSTFSSQATAPKSPSPSCSLSSSSSHSCSSGAIAASEDPMPGENSGNGVLKMAQSNAELHASSPGEQEILPRSQSHKTLAELGSIRPLPKDSSRLSQETDAHRLKVRYGNEIIRLRMPNKWGFKDLLQEIIRRFNIDDIHRFDLKYLDDDSEWVLLTCDDDLEECIDICGSSDNQIIKLLLEVSPRPLGRSSHSSGLP</sequence>
<keyword evidence="5" id="KW-0539">Nucleus</keyword>
<protein>
    <submittedName>
        <fullName evidence="9">Uncharacterized protein</fullName>
    </submittedName>
</protein>
<dbReference type="InterPro" id="IPR034891">
    <property type="entry name" value="PB1_NLP"/>
</dbReference>
<feature type="domain" description="RWP-RK" evidence="7">
    <location>
        <begin position="729"/>
        <end position="810"/>
    </location>
</feature>
<evidence type="ECO:0000256" key="3">
    <source>
        <dbReference type="ARBA" id="ARBA00023125"/>
    </source>
</evidence>
<evidence type="ECO:0000313" key="10">
    <source>
        <dbReference type="Proteomes" id="UP000657918"/>
    </source>
</evidence>
<feature type="compositionally biased region" description="Polar residues" evidence="6">
    <location>
        <begin position="829"/>
        <end position="839"/>
    </location>
</feature>
<evidence type="ECO:0000256" key="1">
    <source>
        <dbReference type="ARBA" id="ARBA00011726"/>
    </source>
</evidence>
<feature type="region of interest" description="Disordered" evidence="6">
    <location>
        <begin position="637"/>
        <end position="667"/>
    </location>
</feature>
<dbReference type="Pfam" id="PF00564">
    <property type="entry name" value="PB1"/>
    <property type="match status" value="1"/>
</dbReference>
<dbReference type="SUPFAM" id="SSF54277">
    <property type="entry name" value="CAD &amp; PB1 domains"/>
    <property type="match status" value="1"/>
</dbReference>
<proteinExistence type="predicted"/>
<evidence type="ECO:0000259" key="7">
    <source>
        <dbReference type="PROSITE" id="PS51519"/>
    </source>
</evidence>
<feature type="compositionally biased region" description="Polar residues" evidence="6">
    <location>
        <begin position="714"/>
        <end position="729"/>
    </location>
</feature>
<dbReference type="Pfam" id="PF22922">
    <property type="entry name" value="GAF_NLP"/>
    <property type="match status" value="2"/>
</dbReference>
<dbReference type="Gene3D" id="3.10.20.90">
    <property type="entry name" value="Phosphatidylinositol 3-kinase Catalytic Subunit, Chain A, domain 1"/>
    <property type="match status" value="1"/>
</dbReference>
<name>A0A835TFI7_9ROSI</name>
<evidence type="ECO:0000256" key="4">
    <source>
        <dbReference type="ARBA" id="ARBA00023163"/>
    </source>
</evidence>
<feature type="region of interest" description="Disordered" evidence="6">
    <location>
        <begin position="679"/>
        <end position="737"/>
    </location>
</feature>
<dbReference type="InterPro" id="IPR055081">
    <property type="entry name" value="NLP1-9_GAF"/>
</dbReference>
<keyword evidence="2" id="KW-0805">Transcription regulation</keyword>
<comment type="caution">
    <text evidence="9">The sequence shown here is derived from an EMBL/GenBank/DDBJ whole genome shotgun (WGS) entry which is preliminary data.</text>
</comment>
<dbReference type="PROSITE" id="PS51745">
    <property type="entry name" value="PB1"/>
    <property type="match status" value="1"/>
</dbReference>
<feature type="compositionally biased region" description="Basic and acidic residues" evidence="6">
    <location>
        <begin position="682"/>
        <end position="711"/>
    </location>
</feature>
<feature type="compositionally biased region" description="Low complexity" evidence="6">
    <location>
        <begin position="866"/>
        <end position="881"/>
    </location>
</feature>
<keyword evidence="3" id="KW-0238">DNA-binding</keyword>
<dbReference type="CDD" id="cd06407">
    <property type="entry name" value="PB1_NLP"/>
    <property type="match status" value="1"/>
</dbReference>
<feature type="compositionally biased region" description="Polar residues" evidence="6">
    <location>
        <begin position="851"/>
        <end position="863"/>
    </location>
</feature>
<feature type="region of interest" description="Disordered" evidence="6">
    <location>
        <begin position="829"/>
        <end position="900"/>
    </location>
</feature>
<dbReference type="AlphaFoldDB" id="A0A835TFI7"/>
<feature type="domain" description="PB1" evidence="8">
    <location>
        <begin position="952"/>
        <end position="1035"/>
    </location>
</feature>